<gene>
    <name evidence="2" type="ORF">BDV29DRAFT_168049</name>
</gene>
<keyword evidence="3" id="KW-1185">Reference proteome</keyword>
<sequence length="298" mass="32470">METKLSPEMRREITPRRLAPRRLSTVPVMNEVRSVRRLPLTSTETSAETEKVSQNRTTDLSSAPRRQLEPESQIAKAVRISTLRSAAMPPLAQALRAVMMSASRSAAISASRNPAREAWALATRIPDSSTRLLMAAPAEMVAKPPEGRVPIETTPVSILPSNQARTEAFNETLKEHSELESQAFRAALMSADKSATRPPAAQRPRPALTSTSRETPRDPERKTDREDWAEALRTTWAARSEAAKIPSSVTYRSPLAAMSAHVGMNNDSPAQTSTDKVAEASPSAQARRAAFKEASNPA</sequence>
<dbReference type="EMBL" id="ML732167">
    <property type="protein sequence ID" value="KAB8077551.1"/>
    <property type="molecule type" value="Genomic_DNA"/>
</dbReference>
<proteinExistence type="predicted"/>
<name>A0A5N5X9X9_9EURO</name>
<evidence type="ECO:0000313" key="2">
    <source>
        <dbReference type="EMBL" id="KAB8077551.1"/>
    </source>
</evidence>
<feature type="compositionally biased region" description="Basic and acidic residues" evidence="1">
    <location>
        <begin position="1"/>
        <end position="15"/>
    </location>
</feature>
<organism evidence="2 3">
    <name type="scientific">Aspergillus leporis</name>
    <dbReference type="NCBI Taxonomy" id="41062"/>
    <lineage>
        <taxon>Eukaryota</taxon>
        <taxon>Fungi</taxon>
        <taxon>Dikarya</taxon>
        <taxon>Ascomycota</taxon>
        <taxon>Pezizomycotina</taxon>
        <taxon>Eurotiomycetes</taxon>
        <taxon>Eurotiomycetidae</taxon>
        <taxon>Eurotiales</taxon>
        <taxon>Aspergillaceae</taxon>
        <taxon>Aspergillus</taxon>
        <taxon>Aspergillus subgen. Circumdati</taxon>
    </lineage>
</organism>
<feature type="region of interest" description="Disordered" evidence="1">
    <location>
        <begin position="192"/>
        <end position="227"/>
    </location>
</feature>
<reference evidence="2 3" key="1">
    <citation type="submission" date="2019-04" db="EMBL/GenBank/DDBJ databases">
        <title>Friends and foes A comparative genomics study of 23 Aspergillus species from section Flavi.</title>
        <authorList>
            <consortium name="DOE Joint Genome Institute"/>
            <person name="Kjaerbolling I."/>
            <person name="Vesth T."/>
            <person name="Frisvad J.C."/>
            <person name="Nybo J.L."/>
            <person name="Theobald S."/>
            <person name="Kildgaard S."/>
            <person name="Isbrandt T."/>
            <person name="Kuo A."/>
            <person name="Sato A."/>
            <person name="Lyhne E.K."/>
            <person name="Kogle M.E."/>
            <person name="Wiebenga A."/>
            <person name="Kun R.S."/>
            <person name="Lubbers R.J."/>
            <person name="Makela M.R."/>
            <person name="Barry K."/>
            <person name="Chovatia M."/>
            <person name="Clum A."/>
            <person name="Daum C."/>
            <person name="Haridas S."/>
            <person name="He G."/>
            <person name="LaButti K."/>
            <person name="Lipzen A."/>
            <person name="Mondo S."/>
            <person name="Riley R."/>
            <person name="Salamov A."/>
            <person name="Simmons B.A."/>
            <person name="Magnuson J.K."/>
            <person name="Henrissat B."/>
            <person name="Mortensen U.H."/>
            <person name="Larsen T.O."/>
            <person name="Devries R.P."/>
            <person name="Grigoriev I.V."/>
            <person name="Machida M."/>
            <person name="Baker S.E."/>
            <person name="Andersen M.R."/>
        </authorList>
    </citation>
    <scope>NUCLEOTIDE SEQUENCE [LARGE SCALE GENOMIC DNA]</scope>
    <source>
        <strain evidence="2 3">CBS 151.66</strain>
    </source>
</reference>
<feature type="compositionally biased region" description="Polar residues" evidence="1">
    <location>
        <begin position="265"/>
        <end position="275"/>
    </location>
</feature>
<accession>A0A5N5X9X9</accession>
<dbReference type="AlphaFoldDB" id="A0A5N5X9X9"/>
<feature type="compositionally biased region" description="Low complexity" evidence="1">
    <location>
        <begin position="196"/>
        <end position="207"/>
    </location>
</feature>
<feature type="region of interest" description="Disordered" evidence="1">
    <location>
        <begin position="260"/>
        <end position="298"/>
    </location>
</feature>
<feature type="region of interest" description="Disordered" evidence="1">
    <location>
        <begin position="1"/>
        <end position="71"/>
    </location>
</feature>
<evidence type="ECO:0000313" key="3">
    <source>
        <dbReference type="Proteomes" id="UP000326565"/>
    </source>
</evidence>
<dbReference type="Proteomes" id="UP000326565">
    <property type="component" value="Unassembled WGS sequence"/>
</dbReference>
<protein>
    <submittedName>
        <fullName evidence="2">Uncharacterized protein</fullName>
    </submittedName>
</protein>
<evidence type="ECO:0000256" key="1">
    <source>
        <dbReference type="SAM" id="MobiDB-lite"/>
    </source>
</evidence>
<feature type="compositionally biased region" description="Basic and acidic residues" evidence="1">
    <location>
        <begin position="214"/>
        <end position="227"/>
    </location>
</feature>